<keyword evidence="2" id="KW-1185">Reference proteome</keyword>
<proteinExistence type="predicted"/>
<comment type="caution">
    <text evidence="1">The sequence shown here is derived from an EMBL/GenBank/DDBJ whole genome shotgun (WGS) entry which is preliminary data.</text>
</comment>
<sequence length="138" mass="15885">MKWPTGPFIQMETRWEDEYNARKNAQVPYFWLVFQLDAATSTDRSTRTVTELVFGTISHQPLTSAAFQSGWELHNFANHSTDVGGSYCITEYTSLIIYQVLVTVTLHFWKRMVLQIVHPAFFKEYLAAIGIERDGKSS</sequence>
<accession>A0ABQ9WMJ1</accession>
<evidence type="ECO:0000313" key="2">
    <source>
        <dbReference type="Proteomes" id="UP001281761"/>
    </source>
</evidence>
<name>A0ABQ9WMJ1_9EUKA</name>
<dbReference type="EMBL" id="JARBJD010000621">
    <property type="protein sequence ID" value="KAK2940695.1"/>
    <property type="molecule type" value="Genomic_DNA"/>
</dbReference>
<reference evidence="1 2" key="1">
    <citation type="journal article" date="2022" name="bioRxiv">
        <title>Genomics of Preaxostyla Flagellates Illuminates Evolutionary Transitions and the Path Towards Mitochondrial Loss.</title>
        <authorList>
            <person name="Novak L.V.F."/>
            <person name="Treitli S.C."/>
            <person name="Pyrih J."/>
            <person name="Halakuc P."/>
            <person name="Pipaliya S.V."/>
            <person name="Vacek V."/>
            <person name="Brzon O."/>
            <person name="Soukal P."/>
            <person name="Eme L."/>
            <person name="Dacks J.B."/>
            <person name="Karnkowska A."/>
            <person name="Elias M."/>
            <person name="Hampl V."/>
        </authorList>
    </citation>
    <scope>NUCLEOTIDE SEQUENCE [LARGE SCALE GENOMIC DNA]</scope>
    <source>
        <strain evidence="1">NAU3</strain>
        <tissue evidence="1">Gut</tissue>
    </source>
</reference>
<evidence type="ECO:0000313" key="1">
    <source>
        <dbReference type="EMBL" id="KAK2940695.1"/>
    </source>
</evidence>
<gene>
    <name evidence="1" type="ORF">BLNAU_24396</name>
</gene>
<organism evidence="1 2">
    <name type="scientific">Blattamonas nauphoetae</name>
    <dbReference type="NCBI Taxonomy" id="2049346"/>
    <lineage>
        <taxon>Eukaryota</taxon>
        <taxon>Metamonada</taxon>
        <taxon>Preaxostyla</taxon>
        <taxon>Oxymonadida</taxon>
        <taxon>Blattamonas</taxon>
    </lineage>
</organism>
<dbReference type="Proteomes" id="UP001281761">
    <property type="component" value="Unassembled WGS sequence"/>
</dbReference>
<protein>
    <submittedName>
        <fullName evidence="1">Uncharacterized protein</fullName>
    </submittedName>
</protein>